<keyword evidence="1" id="KW-0808">Transferase</keyword>
<proteinExistence type="predicted"/>
<keyword evidence="1" id="KW-0418">Kinase</keyword>
<reference evidence="1 2" key="1">
    <citation type="journal article" date="2021" name="ISME J.">
        <title>Genomic evolution of the class Acidithiobacillia: deep-branching Proteobacteria living in extreme acidic conditions.</title>
        <authorList>
            <person name="Moya-Beltran A."/>
            <person name="Beard S."/>
            <person name="Rojas-Villalobos C."/>
            <person name="Issotta F."/>
            <person name="Gallardo Y."/>
            <person name="Ulloa R."/>
            <person name="Giaveno A."/>
            <person name="Degli Esposti M."/>
            <person name="Johnson D.B."/>
            <person name="Quatrini R."/>
        </authorList>
    </citation>
    <scope>NUCLEOTIDE SEQUENCE [LARGE SCALE GENOMIC DNA]</scope>
    <source>
        <strain evidence="1 2">GG1-14</strain>
    </source>
</reference>
<gene>
    <name evidence="1" type="ORF">HHS34_006875</name>
</gene>
<protein>
    <submittedName>
        <fullName evidence="1">FGGY-family carbohydrate kinase</fullName>
    </submittedName>
</protein>
<evidence type="ECO:0000313" key="2">
    <source>
        <dbReference type="Proteomes" id="UP001195965"/>
    </source>
</evidence>
<dbReference type="EMBL" id="CP127526">
    <property type="protein sequence ID" value="XRI74912.1"/>
    <property type="molecule type" value="Genomic_DNA"/>
</dbReference>
<accession>A0ACD5HIY7</accession>
<name>A0ACD5HIY7_9PROT</name>
<evidence type="ECO:0000313" key="1">
    <source>
        <dbReference type="EMBL" id="XRI74912.1"/>
    </source>
</evidence>
<dbReference type="Proteomes" id="UP001195965">
    <property type="component" value="Chromosome"/>
</dbReference>
<organism evidence="1 2">
    <name type="scientific">Acidithiobacillus montserratensis</name>
    <dbReference type="NCBI Taxonomy" id="2729135"/>
    <lineage>
        <taxon>Bacteria</taxon>
        <taxon>Pseudomonadati</taxon>
        <taxon>Pseudomonadota</taxon>
        <taxon>Acidithiobacillia</taxon>
        <taxon>Acidithiobacillales</taxon>
        <taxon>Acidithiobacillaceae</taxon>
        <taxon>Acidithiobacillus</taxon>
    </lineage>
</organism>
<sequence>MPTYLGVDLGTSGLRGVLLDDHLHQLASIALPYPGLPPENFTDSQTWLSGLEQLTRQLRRAHSRGWAALRAMSLDGTSGTLLLCNQRGQALGPALAYSDQRAIAEADWLQQQWPAGGVCLSPSSSLSKLLWLRHHHADFQQTRFVQHQADWVAAQLTGRGGIADRGNLLKIGLDPQTRAYPAALLRILETLDIDPAILPHAVVEGSTLGRVQPQWAERLGMKTPVEVRAGCTDSVAAALAAGLNSPGKALTSLGSSLAFKFVHPTPLNTRGLYSHYLGDFCLPGAASNAGAGALLRVFQPAQMAALEAALRPAEATGQLLYPLINSGITNGERFPIRAPGWPGSNLPPEPNARNFQAILEGLSYIEAWSYALMETAGGKICGPIRSVGGGTRNHAWMQMRAHILKRPVEILPDADPARGAALLAASADMGGIAALEQTDILSGQVFYPETAAVERYAHHLQQFQAEFTRFSA</sequence>
<keyword evidence="2" id="KW-1185">Reference proteome</keyword>